<reference evidence="3 4" key="1">
    <citation type="submission" date="2019-05" db="EMBL/GenBank/DDBJ databases">
        <title>Emergence of the Ug99 lineage of the wheat stem rust pathogen through somatic hybridization.</title>
        <authorList>
            <person name="Li F."/>
            <person name="Upadhyaya N.M."/>
            <person name="Sperschneider J."/>
            <person name="Matny O."/>
            <person name="Nguyen-Phuc H."/>
            <person name="Mago R."/>
            <person name="Raley C."/>
            <person name="Miller M.E."/>
            <person name="Silverstein K.A.T."/>
            <person name="Henningsen E."/>
            <person name="Hirsch C.D."/>
            <person name="Visser B."/>
            <person name="Pretorius Z.A."/>
            <person name="Steffenson B.J."/>
            <person name="Schwessinger B."/>
            <person name="Dodds P.N."/>
            <person name="Figueroa M."/>
        </authorList>
    </citation>
    <scope>NUCLEOTIDE SEQUENCE [LARGE SCALE GENOMIC DNA]</scope>
    <source>
        <strain evidence="3">21-0</strain>
    </source>
</reference>
<dbReference type="PANTHER" id="PTHR23079:SF55">
    <property type="entry name" value="RNA-DIRECTED RNA POLYMERASE"/>
    <property type="match status" value="1"/>
</dbReference>
<evidence type="ECO:0000259" key="2">
    <source>
        <dbReference type="Pfam" id="PF05183"/>
    </source>
</evidence>
<name>A0A5B0MBI0_PUCGR</name>
<evidence type="ECO:0000313" key="3">
    <source>
        <dbReference type="EMBL" id="KAA1073338.1"/>
    </source>
</evidence>
<keyword evidence="1" id="KW-0696">RNA-directed RNA polymerase</keyword>
<dbReference type="EC" id="2.7.7.48" evidence="1"/>
<gene>
    <name evidence="3" type="ORF">PGT21_009102</name>
</gene>
<dbReference type="InterPro" id="IPR007855">
    <property type="entry name" value="RDRP"/>
</dbReference>
<accession>A0A5B0MBI0</accession>
<comment type="catalytic activity">
    <reaction evidence="1">
        <text>RNA(n) + a ribonucleoside 5'-triphosphate = RNA(n+1) + diphosphate</text>
        <dbReference type="Rhea" id="RHEA:21248"/>
        <dbReference type="Rhea" id="RHEA-COMP:14527"/>
        <dbReference type="Rhea" id="RHEA-COMP:17342"/>
        <dbReference type="ChEBI" id="CHEBI:33019"/>
        <dbReference type="ChEBI" id="CHEBI:61557"/>
        <dbReference type="ChEBI" id="CHEBI:140395"/>
        <dbReference type="EC" id="2.7.7.48"/>
    </reaction>
</comment>
<comment type="similarity">
    <text evidence="1">Belongs to the RdRP family.</text>
</comment>
<dbReference type="EMBL" id="VSWC01000158">
    <property type="protein sequence ID" value="KAA1073338.1"/>
    <property type="molecule type" value="Genomic_DNA"/>
</dbReference>
<dbReference type="GO" id="GO:0031380">
    <property type="term" value="C:nuclear RNA-directed RNA polymerase complex"/>
    <property type="evidence" value="ECO:0007669"/>
    <property type="project" value="TreeGrafter"/>
</dbReference>
<organism evidence="3 4">
    <name type="scientific">Puccinia graminis f. sp. tritici</name>
    <dbReference type="NCBI Taxonomy" id="56615"/>
    <lineage>
        <taxon>Eukaryota</taxon>
        <taxon>Fungi</taxon>
        <taxon>Dikarya</taxon>
        <taxon>Basidiomycota</taxon>
        <taxon>Pucciniomycotina</taxon>
        <taxon>Pucciniomycetes</taxon>
        <taxon>Pucciniales</taxon>
        <taxon>Pucciniaceae</taxon>
        <taxon>Puccinia</taxon>
    </lineage>
</organism>
<dbReference type="InterPro" id="IPR057596">
    <property type="entry name" value="RDRP_core"/>
</dbReference>
<dbReference type="Pfam" id="PF05183">
    <property type="entry name" value="RdRP"/>
    <property type="match status" value="1"/>
</dbReference>
<keyword evidence="1" id="KW-0548">Nucleotidyltransferase</keyword>
<protein>
    <recommendedName>
        <fullName evidence="1">RNA-dependent RNA polymerase</fullName>
        <ecNumber evidence="1">2.7.7.48</ecNumber>
    </recommendedName>
</protein>
<feature type="domain" description="RDRP core" evidence="2">
    <location>
        <begin position="488"/>
        <end position="1078"/>
    </location>
</feature>
<dbReference type="PANTHER" id="PTHR23079">
    <property type="entry name" value="RNA-DEPENDENT RNA POLYMERASE"/>
    <property type="match status" value="1"/>
</dbReference>
<evidence type="ECO:0000256" key="1">
    <source>
        <dbReference type="RuleBase" id="RU363098"/>
    </source>
</evidence>
<dbReference type="GO" id="GO:0003723">
    <property type="term" value="F:RNA binding"/>
    <property type="evidence" value="ECO:0007669"/>
    <property type="project" value="UniProtKB-KW"/>
</dbReference>
<dbReference type="GO" id="GO:0003968">
    <property type="term" value="F:RNA-directed RNA polymerase activity"/>
    <property type="evidence" value="ECO:0007669"/>
    <property type="project" value="UniProtKB-KW"/>
</dbReference>
<keyword evidence="1" id="KW-0808">Transferase</keyword>
<dbReference type="OrthoDB" id="6513042at2759"/>
<proteinExistence type="inferred from homology"/>
<keyword evidence="4" id="KW-1185">Reference proteome</keyword>
<dbReference type="Proteomes" id="UP000324748">
    <property type="component" value="Unassembled WGS sequence"/>
</dbReference>
<evidence type="ECO:0000313" key="4">
    <source>
        <dbReference type="Proteomes" id="UP000324748"/>
    </source>
</evidence>
<dbReference type="GO" id="GO:0030422">
    <property type="term" value="P:siRNA processing"/>
    <property type="evidence" value="ECO:0007669"/>
    <property type="project" value="TreeGrafter"/>
</dbReference>
<keyword evidence="1" id="KW-0694">RNA-binding</keyword>
<comment type="caution">
    <text evidence="3">The sequence shown here is derived from an EMBL/GenBank/DDBJ whole genome shotgun (WGS) entry which is preliminary data.</text>
</comment>
<sequence length="1297" mass="145809">MEISIFNHPTQLTQAEYRHLRKLISDIVHQPPLRPSADSPAANFQLKAIDNNKPARLLTKRKRELSQAVQPHWALTLPTIELGNALLELLNQHSAPNQHGFSPQVSFRQSTLNTRPFHKTRRPTIKRPDRGLIASLRNTPYISHPPEVVEAEEEEEEDENQLIDQLTLSNTPAHLASIDYGRLTDHSQRALFRSEYQICFKGFKDRASVLIDSSTPQIIIRRVYQDREDQLTLIDSKTVNRIEADHLVVLLFLDYPPTLQSTPHVEAAESIRSTVSGMSYLKARQVLSDNSGEPFIKTRRSAFDDDQMRIASFASQLIRLTFLDESQASKFLGQCAKLVVPNSIPIRRDLASTPAYTSANLARLNSIMPDLDLIVSFQLEYLLYSCLLNPIEIVQLRQWVVDLDPVLAERILIRLGSDLTQQQRPQPASDDRQGQVASGHRNQNLLLFPAALAHKFQHAKAMVDVKTVQRSEERVQREGIFKCRTVTITPTSLVLDGPCAEQGNSILRFYDFNSAFIRVALREEDGAPHRWDRNVDLPEFFSHRYRPLANCLLLAGRQFEFLCYSASALRSHQAWFVCPFIHRGELITATKIRNRIGSFPKVINIPARYMARVGQAFTTTRKAVTLQPSQIKLIEDVERNGSVFTDGVGTISLSLAKKVEHALAGPTGSKPPTELQASCYQIRLGGYKGMLSLDTTLEGDIVRLRPSMKKFEGESYTLDIAEKFDRPFPAFLNRQLIKILEDLGISGQVFLDAQAETVAMVENSQGSMNQSSLVMERAGLGSAVELPQILKQLGRLMDSDRPEEIRCSFVQDSLDLLAVHCLRELKYNTRIPLPGSFNLVGVADEDGCLLENQIFVPIQLPGQRKYCLKGRFAIARSPCLHPGDIQVVYAIGDPPVGSRRLASLVNCVVFPVIGKRSLPSCLAGGDLDGDLYTIITDPQMVPDSRRIYQPGSYESGQMKTTESPCTIHDGIDFFFHYILDNIVGMIANKHTIIADQADEGVLDRKCLDLAELHSQAVDYPKTGMAVPVTKIPRCSPKRPDFMCPEYMFNDHLSDKEKAQQAERTYPSPKILGQLFRAIPPEQIHAYQKRVIDRGGMNLIKKSRHISLDPDGSITWRLRNRLIQEKILRTCGDKWKDEMGRLMDEFLLDIDKISRIDRLHKPSCPEPSTEGNRSEALTEIEILLGLILMDNGKMGKTVKKDSVRRLQAHTEQLFGALKSNISRHHLSPSPSSPFTLQALHPGFQAYRLDVIGRAWAGWNLVASPSSSSDHSDLQRPFGALSFGLVCFNLLASCINFEK</sequence>